<keyword evidence="4" id="KW-0808">Transferase</keyword>
<evidence type="ECO:0000256" key="1">
    <source>
        <dbReference type="ARBA" id="ARBA00004202"/>
    </source>
</evidence>
<dbReference type="Pfam" id="PF00534">
    <property type="entry name" value="Glycos_transf_1"/>
    <property type="match status" value="1"/>
</dbReference>
<protein>
    <submittedName>
        <fullName evidence="8">CDP-glycerol glycerophosphotransferase family protein</fullName>
    </submittedName>
</protein>
<name>A0A9D1MV78_9FIRM</name>
<keyword evidence="5" id="KW-0777">Teichoic acid biosynthesis</keyword>
<dbReference type="GO" id="GO:0047355">
    <property type="term" value="F:CDP-glycerol glycerophosphotransferase activity"/>
    <property type="evidence" value="ECO:0007669"/>
    <property type="project" value="InterPro"/>
</dbReference>
<dbReference type="InterPro" id="IPR001296">
    <property type="entry name" value="Glyco_trans_1"/>
</dbReference>
<dbReference type="InterPro" id="IPR007554">
    <property type="entry name" value="Glycerophosphate_synth"/>
</dbReference>
<organism evidence="8 9">
    <name type="scientific">Candidatus Scybalenecus merdavium</name>
    <dbReference type="NCBI Taxonomy" id="2840939"/>
    <lineage>
        <taxon>Bacteria</taxon>
        <taxon>Bacillati</taxon>
        <taxon>Bacillota</taxon>
        <taxon>Clostridia</taxon>
        <taxon>Eubacteriales</taxon>
        <taxon>Oscillospiraceae</taxon>
        <taxon>Oscillospiraceae incertae sedis</taxon>
        <taxon>Candidatus Scybalenecus</taxon>
    </lineage>
</organism>
<gene>
    <name evidence="8" type="ORF">IAD23_06295</name>
</gene>
<dbReference type="CDD" id="cd03811">
    <property type="entry name" value="GT4_GT28_WabH-like"/>
    <property type="match status" value="1"/>
</dbReference>
<dbReference type="GO" id="GO:0016757">
    <property type="term" value="F:glycosyltransferase activity"/>
    <property type="evidence" value="ECO:0007669"/>
    <property type="project" value="InterPro"/>
</dbReference>
<sequence length="781" mass="90382">MNEKAILFESFNGDDFTGNPFYLLLEACSNERYSGYTKYVAVKKSDLENDKKVETLLRNYDLLDQVVLVRRNSREYCKLLASAKYLVNNVTFPTFFIKREGQVYLNTWHGTPLKGLGRNIKDNPNTIGNVQRNFLMSDYLLYPNKYSFEHIRHDYMLDQFYTGQYVLSGYPCNSAFFDQSRVDSIKEQLEISDKKVVVYMPTWRGKEKGKKVDKHIFYILHLLYEMESKLDDDVVVFVKLHHLAMSSIELDEFEKIKAFPTEFETYDFLNVADCLITDYSSVMFDYLNTDKKVFLYTYDKEEYMAGRSIYTDIDTLPFQAFDTPKPLCEALNAQLGSVSYGTYRDMFCHYDSAYAAKDLLALLIFGEVSERMELIDGKKFRNNKPNVLIFAGELAKNGLTTALKGLINYVDTSKMNYVLTFYTKKTNRNKQVINEFRDEISYIPIQGAKNLTFIGAVCQLLYFKMNIDTAFVNRQIEKNAAREVERSYPTIHFDYAIHYTGYERHIIHIINALDAKKAIYTHNDLLKERKTRNNIHVPSLKKAYRQYDRIVIIRESMREEIKKNIPGVDDTKIVVAHNLNNLELIKRRAKKKVTFDDDTYCNIELDELNSVLQNKNVLKFIDIARFSPEKGLDQLIFAFNRFRKENPDAYLIIVGGHGKDFDAICALAESEETKNVIIIRSISNPYPILAKCDCFVLSSHYEGLPMTIMEALILDKKVISTNIPGPSEFLSQGYGYLVEDSVDGILKGMQEFEKTGLKTLTKFDAQAFNKNALAEFEAIFN</sequence>
<dbReference type="Gene3D" id="3.40.50.2000">
    <property type="entry name" value="Glycogen Phosphorylase B"/>
    <property type="match status" value="2"/>
</dbReference>
<comment type="subcellular location">
    <subcellularLocation>
        <location evidence="1">Cell membrane</location>
        <topology evidence="1">Peripheral membrane protein</topology>
    </subcellularLocation>
</comment>
<dbReference type="InterPro" id="IPR043149">
    <property type="entry name" value="TagF_N"/>
</dbReference>
<evidence type="ECO:0000256" key="2">
    <source>
        <dbReference type="ARBA" id="ARBA00010488"/>
    </source>
</evidence>
<evidence type="ECO:0000256" key="5">
    <source>
        <dbReference type="ARBA" id="ARBA00022944"/>
    </source>
</evidence>
<evidence type="ECO:0000313" key="9">
    <source>
        <dbReference type="Proteomes" id="UP000824125"/>
    </source>
</evidence>
<dbReference type="SUPFAM" id="SSF53756">
    <property type="entry name" value="UDP-Glycosyltransferase/glycogen phosphorylase"/>
    <property type="match status" value="2"/>
</dbReference>
<dbReference type="GO" id="GO:0005886">
    <property type="term" value="C:plasma membrane"/>
    <property type="evidence" value="ECO:0007669"/>
    <property type="project" value="UniProtKB-SubCell"/>
</dbReference>
<dbReference type="InterPro" id="IPR043148">
    <property type="entry name" value="TagF_C"/>
</dbReference>
<accession>A0A9D1MV78</accession>
<evidence type="ECO:0000256" key="3">
    <source>
        <dbReference type="ARBA" id="ARBA00022475"/>
    </source>
</evidence>
<evidence type="ECO:0000259" key="7">
    <source>
        <dbReference type="Pfam" id="PF00534"/>
    </source>
</evidence>
<dbReference type="Gene3D" id="3.40.50.11820">
    <property type="match status" value="1"/>
</dbReference>
<dbReference type="AlphaFoldDB" id="A0A9D1MV78"/>
<proteinExistence type="inferred from homology"/>
<evidence type="ECO:0000313" key="8">
    <source>
        <dbReference type="EMBL" id="HIU69549.1"/>
    </source>
</evidence>
<keyword evidence="3" id="KW-1003">Cell membrane</keyword>
<comment type="similarity">
    <text evidence="2">Belongs to the CDP-glycerol glycerophosphotransferase family.</text>
</comment>
<evidence type="ECO:0000256" key="4">
    <source>
        <dbReference type="ARBA" id="ARBA00022679"/>
    </source>
</evidence>
<dbReference type="PANTHER" id="PTHR37316">
    <property type="entry name" value="TEICHOIC ACID GLYCEROL-PHOSPHATE PRIMASE"/>
    <property type="match status" value="1"/>
</dbReference>
<dbReference type="EMBL" id="DVNM01000033">
    <property type="protein sequence ID" value="HIU69549.1"/>
    <property type="molecule type" value="Genomic_DNA"/>
</dbReference>
<dbReference type="InterPro" id="IPR051612">
    <property type="entry name" value="Teichoic_Acid_Biosynth"/>
</dbReference>
<dbReference type="Proteomes" id="UP000824125">
    <property type="component" value="Unassembled WGS sequence"/>
</dbReference>
<comment type="caution">
    <text evidence="8">The sequence shown here is derived from an EMBL/GenBank/DDBJ whole genome shotgun (WGS) entry which is preliminary data.</text>
</comment>
<dbReference type="Gene3D" id="3.40.50.12580">
    <property type="match status" value="1"/>
</dbReference>
<dbReference type="Pfam" id="PF04464">
    <property type="entry name" value="Glyphos_transf"/>
    <property type="match status" value="1"/>
</dbReference>
<dbReference type="GO" id="GO:0019350">
    <property type="term" value="P:teichoic acid biosynthetic process"/>
    <property type="evidence" value="ECO:0007669"/>
    <property type="project" value="UniProtKB-KW"/>
</dbReference>
<dbReference type="PANTHER" id="PTHR37316:SF3">
    <property type="entry name" value="TEICHOIC ACID GLYCEROL-PHOSPHATE TRANSFERASE"/>
    <property type="match status" value="1"/>
</dbReference>
<reference evidence="8" key="2">
    <citation type="journal article" date="2021" name="PeerJ">
        <title>Extensive microbial diversity within the chicken gut microbiome revealed by metagenomics and culture.</title>
        <authorList>
            <person name="Gilroy R."/>
            <person name="Ravi A."/>
            <person name="Getino M."/>
            <person name="Pursley I."/>
            <person name="Horton D.L."/>
            <person name="Alikhan N.F."/>
            <person name="Baker D."/>
            <person name="Gharbi K."/>
            <person name="Hall N."/>
            <person name="Watson M."/>
            <person name="Adriaenssens E.M."/>
            <person name="Foster-Nyarko E."/>
            <person name="Jarju S."/>
            <person name="Secka A."/>
            <person name="Antonio M."/>
            <person name="Oren A."/>
            <person name="Chaudhuri R.R."/>
            <person name="La Ragione R."/>
            <person name="Hildebrand F."/>
            <person name="Pallen M.J."/>
        </authorList>
    </citation>
    <scope>NUCLEOTIDE SEQUENCE</scope>
    <source>
        <strain evidence="8">CHK176-6737</strain>
    </source>
</reference>
<evidence type="ECO:0000256" key="6">
    <source>
        <dbReference type="ARBA" id="ARBA00023136"/>
    </source>
</evidence>
<keyword evidence="6" id="KW-0472">Membrane</keyword>
<reference evidence="8" key="1">
    <citation type="submission" date="2020-10" db="EMBL/GenBank/DDBJ databases">
        <authorList>
            <person name="Gilroy R."/>
        </authorList>
    </citation>
    <scope>NUCLEOTIDE SEQUENCE</scope>
    <source>
        <strain evidence="8">CHK176-6737</strain>
    </source>
</reference>
<feature type="domain" description="Glycosyl transferase family 1" evidence="7">
    <location>
        <begin position="613"/>
        <end position="767"/>
    </location>
</feature>